<dbReference type="InterPro" id="IPR015917">
    <property type="entry name" value="Pept_C14A"/>
</dbReference>
<accession>A0A443S1B3</accession>
<feature type="domain" description="Caspase family p20" evidence="2">
    <location>
        <begin position="238"/>
        <end position="366"/>
    </location>
</feature>
<dbReference type="InterPro" id="IPR029030">
    <property type="entry name" value="Caspase-like_dom_sf"/>
</dbReference>
<dbReference type="STRING" id="299467.A0A443S1B3"/>
<dbReference type="Pfam" id="PF00656">
    <property type="entry name" value="Peptidase_C14"/>
    <property type="match status" value="1"/>
</dbReference>
<dbReference type="InterPro" id="IPR002398">
    <property type="entry name" value="Pept_C14"/>
</dbReference>
<dbReference type="PANTHER" id="PTHR10454:SF210">
    <property type="entry name" value="CASPASE-2"/>
    <property type="match status" value="1"/>
</dbReference>
<feature type="non-terminal residue" evidence="3">
    <location>
        <position position="424"/>
    </location>
</feature>
<dbReference type="Proteomes" id="UP000288716">
    <property type="component" value="Unassembled WGS sequence"/>
</dbReference>
<comment type="caution">
    <text evidence="3">The sequence shown here is derived from an EMBL/GenBank/DDBJ whole genome shotgun (WGS) entry which is preliminary data.</text>
</comment>
<keyword evidence="4" id="KW-1185">Reference proteome</keyword>
<gene>
    <name evidence="3" type="ORF">B4U80_11887</name>
</gene>
<dbReference type="PRINTS" id="PR00376">
    <property type="entry name" value="IL1BCENZYME"/>
</dbReference>
<evidence type="ECO:0000256" key="1">
    <source>
        <dbReference type="ARBA" id="ARBA00010134"/>
    </source>
</evidence>
<proteinExistence type="inferred from homology"/>
<dbReference type="GO" id="GO:0006915">
    <property type="term" value="P:apoptotic process"/>
    <property type="evidence" value="ECO:0007669"/>
    <property type="project" value="TreeGrafter"/>
</dbReference>
<dbReference type="GO" id="GO:0043525">
    <property type="term" value="P:positive regulation of neuron apoptotic process"/>
    <property type="evidence" value="ECO:0007669"/>
    <property type="project" value="TreeGrafter"/>
</dbReference>
<dbReference type="EMBL" id="NCKV01012861">
    <property type="protein sequence ID" value="RWS21306.1"/>
    <property type="molecule type" value="Genomic_DNA"/>
</dbReference>
<organism evidence="3 4">
    <name type="scientific">Leptotrombidium deliense</name>
    <dbReference type="NCBI Taxonomy" id="299467"/>
    <lineage>
        <taxon>Eukaryota</taxon>
        <taxon>Metazoa</taxon>
        <taxon>Ecdysozoa</taxon>
        <taxon>Arthropoda</taxon>
        <taxon>Chelicerata</taxon>
        <taxon>Arachnida</taxon>
        <taxon>Acari</taxon>
        <taxon>Acariformes</taxon>
        <taxon>Trombidiformes</taxon>
        <taxon>Prostigmata</taxon>
        <taxon>Anystina</taxon>
        <taxon>Parasitengona</taxon>
        <taxon>Trombiculoidea</taxon>
        <taxon>Trombiculidae</taxon>
        <taxon>Leptotrombidium</taxon>
    </lineage>
</organism>
<dbReference type="InterPro" id="IPR001309">
    <property type="entry name" value="Pept_C14_p20"/>
</dbReference>
<dbReference type="PANTHER" id="PTHR10454">
    <property type="entry name" value="CASPASE"/>
    <property type="match status" value="1"/>
</dbReference>
<dbReference type="GO" id="GO:0005737">
    <property type="term" value="C:cytoplasm"/>
    <property type="evidence" value="ECO:0007669"/>
    <property type="project" value="TreeGrafter"/>
</dbReference>
<sequence>MHNTDLLVWYYCLTTAKMFNELNEIKNRPRREMIETGVCISFPLKIGCKYEKGTKYPRDTSIVIRDSLVCKLSSTSEMLEIIHDFAANWNTEDVFILEMTVTGFDEGDVFNLYNNYDKTYFDVNNFLHLLIEQNSHLKWQPKILVFDVCPINMLILWSTTRGYANRVSLIAGSYFSDIFRSCLKTSHSCEGHLLYHLEEFRLNYHQLPFQISTINLLKHITFGREEKTELYHNLGDETKKLCIIINNENFPHNLKKKYMTSKTVENYEVALERHNFECRKFTNLKCSDMWETLSTLSEDESLKSYEALVVILISISQTIKNKDVIYGTDGEYITMNDLIVLFSDEYCESLKGKVKMLVIDGPRGEKIPANRSEEDQQGIKAISELFDTSVSHLKNMPNSFSLNVNTAFGNFVTGNCIPISLYDH</sequence>
<dbReference type="AlphaFoldDB" id="A0A443S1B3"/>
<protein>
    <submittedName>
        <fullName evidence="3">Caspase-8-like protein</fullName>
    </submittedName>
</protein>
<evidence type="ECO:0000259" key="2">
    <source>
        <dbReference type="PROSITE" id="PS50208"/>
    </source>
</evidence>
<evidence type="ECO:0000313" key="3">
    <source>
        <dbReference type="EMBL" id="RWS21306.1"/>
    </source>
</evidence>
<dbReference type="PROSITE" id="PS50208">
    <property type="entry name" value="CASPASE_P20"/>
    <property type="match status" value="1"/>
</dbReference>
<name>A0A443S1B3_9ACAR</name>
<comment type="similarity">
    <text evidence="1">Belongs to the peptidase C14A family.</text>
</comment>
<dbReference type="Gene3D" id="3.40.50.1460">
    <property type="match status" value="2"/>
</dbReference>
<dbReference type="InterPro" id="IPR011600">
    <property type="entry name" value="Pept_C14_caspase"/>
</dbReference>
<evidence type="ECO:0000313" key="4">
    <source>
        <dbReference type="Proteomes" id="UP000288716"/>
    </source>
</evidence>
<dbReference type="OrthoDB" id="6097640at2759"/>
<dbReference type="GO" id="GO:0006508">
    <property type="term" value="P:proteolysis"/>
    <property type="evidence" value="ECO:0007669"/>
    <property type="project" value="InterPro"/>
</dbReference>
<dbReference type="VEuPathDB" id="VectorBase:LDEU010734"/>
<reference evidence="3 4" key="1">
    <citation type="journal article" date="2018" name="Gigascience">
        <title>Genomes of trombidid mites reveal novel predicted allergens and laterally-transferred genes associated with secondary metabolism.</title>
        <authorList>
            <person name="Dong X."/>
            <person name="Chaisiri K."/>
            <person name="Xia D."/>
            <person name="Armstrong S.D."/>
            <person name="Fang Y."/>
            <person name="Donnelly M.J."/>
            <person name="Kadowaki T."/>
            <person name="McGarry J.W."/>
            <person name="Darby A.C."/>
            <person name="Makepeace B.L."/>
        </authorList>
    </citation>
    <scope>NUCLEOTIDE SEQUENCE [LARGE SCALE GENOMIC DNA]</scope>
    <source>
        <strain evidence="3">UoL-UT</strain>
    </source>
</reference>
<dbReference type="GO" id="GO:0004197">
    <property type="term" value="F:cysteine-type endopeptidase activity"/>
    <property type="evidence" value="ECO:0007669"/>
    <property type="project" value="InterPro"/>
</dbReference>
<dbReference type="SUPFAM" id="SSF52129">
    <property type="entry name" value="Caspase-like"/>
    <property type="match status" value="2"/>
</dbReference>